<evidence type="ECO:0000313" key="3">
    <source>
        <dbReference type="Proteomes" id="UP001233999"/>
    </source>
</evidence>
<gene>
    <name evidence="2" type="ORF">L9F63_009306</name>
</gene>
<organism evidence="2 3">
    <name type="scientific">Diploptera punctata</name>
    <name type="common">Pacific beetle cockroach</name>
    <dbReference type="NCBI Taxonomy" id="6984"/>
    <lineage>
        <taxon>Eukaryota</taxon>
        <taxon>Metazoa</taxon>
        <taxon>Ecdysozoa</taxon>
        <taxon>Arthropoda</taxon>
        <taxon>Hexapoda</taxon>
        <taxon>Insecta</taxon>
        <taxon>Pterygota</taxon>
        <taxon>Neoptera</taxon>
        <taxon>Polyneoptera</taxon>
        <taxon>Dictyoptera</taxon>
        <taxon>Blattodea</taxon>
        <taxon>Blaberoidea</taxon>
        <taxon>Blaberidae</taxon>
        <taxon>Diplopterinae</taxon>
        <taxon>Diploptera</taxon>
    </lineage>
</organism>
<accession>A0AAD8AJL7</accession>
<dbReference type="Proteomes" id="UP001233999">
    <property type="component" value="Unassembled WGS sequence"/>
</dbReference>
<name>A0AAD8AJL7_DIPPU</name>
<proteinExistence type="predicted"/>
<keyword evidence="1" id="KW-1133">Transmembrane helix</keyword>
<dbReference type="AlphaFoldDB" id="A0AAD8AJL7"/>
<reference evidence="2" key="2">
    <citation type="submission" date="2023-05" db="EMBL/GenBank/DDBJ databases">
        <authorList>
            <person name="Fouks B."/>
        </authorList>
    </citation>
    <scope>NUCLEOTIDE SEQUENCE</scope>
    <source>
        <strain evidence="2">Stay&amp;Tobe</strain>
        <tissue evidence="2">Testes</tissue>
    </source>
</reference>
<keyword evidence="3" id="KW-1185">Reference proteome</keyword>
<keyword evidence="1" id="KW-0472">Membrane</keyword>
<feature type="transmembrane region" description="Helical" evidence="1">
    <location>
        <begin position="6"/>
        <end position="24"/>
    </location>
</feature>
<feature type="non-terminal residue" evidence="2">
    <location>
        <position position="101"/>
    </location>
</feature>
<comment type="caution">
    <text evidence="2">The sequence shown here is derived from an EMBL/GenBank/DDBJ whole genome shotgun (WGS) entry which is preliminary data.</text>
</comment>
<sequence>MAHHHTWLLVILLGICKILGAVVLPRPPSSEVRGQNSVNLVIVTSSELPKQIPAPTQPLTHSSTPQYHEVEQQVAALPQFKLLWITREMDSSVRHTPSHRS</sequence>
<reference evidence="2" key="1">
    <citation type="journal article" date="2023" name="IScience">
        <title>Live-bearing cockroach genome reveals convergent evolutionary mechanisms linked to viviparity in insects and beyond.</title>
        <authorList>
            <person name="Fouks B."/>
            <person name="Harrison M.C."/>
            <person name="Mikhailova A.A."/>
            <person name="Marchal E."/>
            <person name="English S."/>
            <person name="Carruthers M."/>
            <person name="Jennings E.C."/>
            <person name="Chiamaka E.L."/>
            <person name="Frigard R.A."/>
            <person name="Pippel M."/>
            <person name="Attardo G.M."/>
            <person name="Benoit J.B."/>
            <person name="Bornberg-Bauer E."/>
            <person name="Tobe S.S."/>
        </authorList>
    </citation>
    <scope>NUCLEOTIDE SEQUENCE</scope>
    <source>
        <strain evidence="2">Stay&amp;Tobe</strain>
    </source>
</reference>
<protein>
    <submittedName>
        <fullName evidence="2">Uncharacterized protein</fullName>
    </submittedName>
</protein>
<evidence type="ECO:0000256" key="1">
    <source>
        <dbReference type="SAM" id="Phobius"/>
    </source>
</evidence>
<keyword evidence="1" id="KW-0812">Transmembrane</keyword>
<evidence type="ECO:0000313" key="2">
    <source>
        <dbReference type="EMBL" id="KAJ9600378.1"/>
    </source>
</evidence>
<dbReference type="EMBL" id="JASPKZ010000424">
    <property type="protein sequence ID" value="KAJ9600378.1"/>
    <property type="molecule type" value="Genomic_DNA"/>
</dbReference>